<keyword evidence="2" id="KW-0472">Membrane</keyword>
<name>A0A4S8QAC9_9ACTN</name>
<feature type="compositionally biased region" description="Low complexity" evidence="1">
    <location>
        <begin position="181"/>
        <end position="199"/>
    </location>
</feature>
<keyword evidence="2" id="KW-1133">Transmembrane helix</keyword>
<gene>
    <name evidence="4" type="ORF">FAB82_12025</name>
</gene>
<evidence type="ECO:0000256" key="2">
    <source>
        <dbReference type="SAM" id="Phobius"/>
    </source>
</evidence>
<evidence type="ECO:0000256" key="1">
    <source>
        <dbReference type="SAM" id="MobiDB-lite"/>
    </source>
</evidence>
<feature type="compositionally biased region" description="Low complexity" evidence="1">
    <location>
        <begin position="163"/>
        <end position="174"/>
    </location>
</feature>
<evidence type="ECO:0000313" key="5">
    <source>
        <dbReference type="Proteomes" id="UP000308760"/>
    </source>
</evidence>
<accession>A0A4S8QAC9</accession>
<feature type="signal peptide" evidence="3">
    <location>
        <begin position="1"/>
        <end position="33"/>
    </location>
</feature>
<dbReference type="EMBL" id="STGY01000046">
    <property type="protein sequence ID" value="THV41288.1"/>
    <property type="molecule type" value="Genomic_DNA"/>
</dbReference>
<dbReference type="Proteomes" id="UP000308760">
    <property type="component" value="Unassembled WGS sequence"/>
</dbReference>
<dbReference type="RefSeq" id="WP_136534790.1">
    <property type="nucleotide sequence ID" value="NZ_STGY01000046.1"/>
</dbReference>
<keyword evidence="3" id="KW-0732">Signal</keyword>
<protein>
    <recommendedName>
        <fullName evidence="6">LPXTG cell wall anchor domain-containing protein</fullName>
    </recommendedName>
</protein>
<sequence>MELKRSFKLAGALGLASAAGLTGALALAGPAWAEVVNIPINPGNVPTLAADWEQSCDQVPDDKAAWEDGWVFVLPAASGADGNFEAVYATYEDELGMTHELSTETDGGVVDGQGDNKAYILAPAGWTLVDASADVNDADDGAQFNLTHACAATAEVPIDEDSPTMPEESSPAPSEGEESPTGEATESTSPAGEETLPTTGTPLTVALVSAAVLAVGGTAMVLLMRRRRAAQDW</sequence>
<dbReference type="AlphaFoldDB" id="A0A4S8QAC9"/>
<organism evidence="4 5">
    <name type="scientific">Glycomyces buryatensis</name>
    <dbReference type="NCBI Taxonomy" id="2570927"/>
    <lineage>
        <taxon>Bacteria</taxon>
        <taxon>Bacillati</taxon>
        <taxon>Actinomycetota</taxon>
        <taxon>Actinomycetes</taxon>
        <taxon>Glycomycetales</taxon>
        <taxon>Glycomycetaceae</taxon>
        <taxon>Glycomyces</taxon>
    </lineage>
</organism>
<feature type="region of interest" description="Disordered" evidence="1">
    <location>
        <begin position="155"/>
        <end position="199"/>
    </location>
</feature>
<proteinExistence type="predicted"/>
<dbReference type="OrthoDB" id="3404609at2"/>
<feature type="chain" id="PRO_5020799980" description="LPXTG cell wall anchor domain-containing protein" evidence="3">
    <location>
        <begin position="34"/>
        <end position="233"/>
    </location>
</feature>
<evidence type="ECO:0000313" key="4">
    <source>
        <dbReference type="EMBL" id="THV41288.1"/>
    </source>
</evidence>
<reference evidence="5" key="1">
    <citation type="submission" date="2019-04" db="EMBL/GenBank/DDBJ databases">
        <title>Nocardioides xinjiangensis sp. nov.</title>
        <authorList>
            <person name="Liu S."/>
        </authorList>
    </citation>
    <scope>NUCLEOTIDE SEQUENCE [LARGE SCALE GENOMIC DNA]</scope>
    <source>
        <strain evidence="5">18</strain>
    </source>
</reference>
<evidence type="ECO:0008006" key="6">
    <source>
        <dbReference type="Google" id="ProtNLM"/>
    </source>
</evidence>
<evidence type="ECO:0000256" key="3">
    <source>
        <dbReference type="SAM" id="SignalP"/>
    </source>
</evidence>
<reference evidence="4 5" key="2">
    <citation type="submission" date="2019-05" db="EMBL/GenBank/DDBJ databases">
        <title>Glycomyces buryatensis sp. nov.</title>
        <authorList>
            <person name="Nikitina E."/>
        </authorList>
    </citation>
    <scope>NUCLEOTIDE SEQUENCE [LARGE SCALE GENOMIC DNA]</scope>
    <source>
        <strain evidence="4 5">18</strain>
    </source>
</reference>
<keyword evidence="2" id="KW-0812">Transmembrane</keyword>
<comment type="caution">
    <text evidence="4">The sequence shown here is derived from an EMBL/GenBank/DDBJ whole genome shotgun (WGS) entry which is preliminary data.</text>
</comment>
<keyword evidence="5" id="KW-1185">Reference proteome</keyword>
<feature type="transmembrane region" description="Helical" evidence="2">
    <location>
        <begin position="203"/>
        <end position="224"/>
    </location>
</feature>